<evidence type="ECO:0000313" key="1">
    <source>
        <dbReference type="EMBL" id="EOS10439.1"/>
    </source>
</evidence>
<protein>
    <submittedName>
        <fullName evidence="1">Uncharacterized protein</fullName>
    </submittedName>
</protein>
<dbReference type="AlphaFoldDB" id="R9I2J5"/>
<evidence type="ECO:0000313" key="2">
    <source>
        <dbReference type="Proteomes" id="UP000014212"/>
    </source>
</evidence>
<dbReference type="HOGENOM" id="CLU_1831186_0_0_10"/>
<dbReference type="EMBL" id="ASSO01000004">
    <property type="protein sequence ID" value="EOS10439.1"/>
    <property type="molecule type" value="Genomic_DNA"/>
</dbReference>
<comment type="caution">
    <text evidence="1">The sequence shown here is derived from an EMBL/GenBank/DDBJ whole genome shotgun (WGS) entry which is preliminary data.</text>
</comment>
<accession>R9I2J5</accession>
<proteinExistence type="predicted"/>
<reference evidence="1 2" key="1">
    <citation type="submission" date="2013-04" db="EMBL/GenBank/DDBJ databases">
        <title>The Genome Sequence of Bacteroides uniformis dnLKV2.</title>
        <authorList>
            <consortium name="The Broad Institute Genomics Platform"/>
            <consortium name="The Broad Institute Genome Sequencing Center for Infectious Disease"/>
            <person name="Earl A."/>
            <person name="Xavier R."/>
            <person name="Kuhn K."/>
            <person name="Stappenbeck T."/>
            <person name="Walker B."/>
            <person name="Young S."/>
            <person name="Zeng Q."/>
            <person name="Gargeya S."/>
            <person name="Fitzgerald M."/>
            <person name="Haas B."/>
            <person name="Abouelleil A."/>
            <person name="Allen A.W."/>
            <person name="Alvarado L."/>
            <person name="Arachchi H.M."/>
            <person name="Berlin A.M."/>
            <person name="Chapman S.B."/>
            <person name="Gainer-Dewar J."/>
            <person name="Goldberg J."/>
            <person name="Griggs A."/>
            <person name="Gujja S."/>
            <person name="Hansen M."/>
            <person name="Howarth C."/>
            <person name="Imamovic A."/>
            <person name="Ireland A."/>
            <person name="Larimer J."/>
            <person name="McCowan C."/>
            <person name="Murphy C."/>
            <person name="Pearson M."/>
            <person name="Poon T.W."/>
            <person name="Priest M."/>
            <person name="Roberts A."/>
            <person name="Saif S."/>
            <person name="Shea T."/>
            <person name="Sisk P."/>
            <person name="Sykes S."/>
            <person name="Wortman J."/>
            <person name="Nusbaum C."/>
            <person name="Birren B."/>
        </authorList>
    </citation>
    <scope>NUCLEOTIDE SEQUENCE [LARGE SCALE GENOMIC DNA]</scope>
    <source>
        <strain evidence="2">dnLKV2</strain>
    </source>
</reference>
<organism evidence="1 2">
    <name type="scientific">Bacteroides uniformis dnLKV2</name>
    <dbReference type="NCBI Taxonomy" id="1235787"/>
    <lineage>
        <taxon>Bacteria</taxon>
        <taxon>Pseudomonadati</taxon>
        <taxon>Bacteroidota</taxon>
        <taxon>Bacteroidia</taxon>
        <taxon>Bacteroidales</taxon>
        <taxon>Bacteroidaceae</taxon>
        <taxon>Bacteroides</taxon>
    </lineage>
</organism>
<name>R9I2J5_BACUN</name>
<dbReference type="Proteomes" id="UP000014212">
    <property type="component" value="Unassembled WGS sequence"/>
</dbReference>
<gene>
    <name evidence="1" type="ORF">C801_00379</name>
</gene>
<sequence length="140" mass="16669">MLVVWRFQFHIGTHQESIVRPPHGHDEPKLVIIVFQRMYVSAIQGRIPVCFRQYFRLTPVDETLRSTVKNGMPFGQRSLIVVRIVIFYSRQSLLHWYLRKTCPHGFHPYATSSLNPFHIHQSQVRYYWDSVIYLPARDCL</sequence>